<dbReference type="AlphaFoldDB" id="A0A0A9CGD6"/>
<dbReference type="EMBL" id="GBRH01222501">
    <property type="protein sequence ID" value="JAD75394.1"/>
    <property type="molecule type" value="Transcribed_RNA"/>
</dbReference>
<protein>
    <submittedName>
        <fullName evidence="1">Uncharacterized protein</fullName>
    </submittedName>
</protein>
<name>A0A0A9CGD6_ARUDO</name>
<reference evidence="1" key="1">
    <citation type="submission" date="2014-09" db="EMBL/GenBank/DDBJ databases">
        <authorList>
            <person name="Magalhaes I.L.F."/>
            <person name="Oliveira U."/>
            <person name="Santos F.R."/>
            <person name="Vidigal T.H.D.A."/>
            <person name="Brescovit A.D."/>
            <person name="Santos A.J."/>
        </authorList>
    </citation>
    <scope>NUCLEOTIDE SEQUENCE</scope>
    <source>
        <tissue evidence="1">Shoot tissue taken approximately 20 cm above the soil surface</tissue>
    </source>
</reference>
<organism evidence="1">
    <name type="scientific">Arundo donax</name>
    <name type="common">Giant reed</name>
    <name type="synonym">Donax arundinaceus</name>
    <dbReference type="NCBI Taxonomy" id="35708"/>
    <lineage>
        <taxon>Eukaryota</taxon>
        <taxon>Viridiplantae</taxon>
        <taxon>Streptophyta</taxon>
        <taxon>Embryophyta</taxon>
        <taxon>Tracheophyta</taxon>
        <taxon>Spermatophyta</taxon>
        <taxon>Magnoliopsida</taxon>
        <taxon>Liliopsida</taxon>
        <taxon>Poales</taxon>
        <taxon>Poaceae</taxon>
        <taxon>PACMAD clade</taxon>
        <taxon>Arundinoideae</taxon>
        <taxon>Arundineae</taxon>
        <taxon>Arundo</taxon>
    </lineage>
</organism>
<reference evidence="1" key="2">
    <citation type="journal article" date="2015" name="Data Brief">
        <title>Shoot transcriptome of the giant reed, Arundo donax.</title>
        <authorList>
            <person name="Barrero R.A."/>
            <person name="Guerrero F.D."/>
            <person name="Moolhuijzen P."/>
            <person name="Goolsby J.A."/>
            <person name="Tidwell J."/>
            <person name="Bellgard S.E."/>
            <person name="Bellgard M.I."/>
        </authorList>
    </citation>
    <scope>NUCLEOTIDE SEQUENCE</scope>
    <source>
        <tissue evidence="1">Shoot tissue taken approximately 20 cm above the soil surface</tissue>
    </source>
</reference>
<proteinExistence type="predicted"/>
<accession>A0A0A9CGD6</accession>
<sequence>MSSTESSPFIRKIKHLDGCWDKRSEDALVSRFSTPSSFCSGMKRIETGGLFGLMIESSRTVESCKTGLQAGDSSPVIITWKICTSNGLYVTNM</sequence>
<evidence type="ECO:0000313" key="1">
    <source>
        <dbReference type="EMBL" id="JAD75394.1"/>
    </source>
</evidence>